<feature type="region of interest" description="Disordered" evidence="1">
    <location>
        <begin position="1"/>
        <end position="26"/>
    </location>
</feature>
<protein>
    <submittedName>
        <fullName evidence="2">Uncharacterized protein</fullName>
    </submittedName>
</protein>
<dbReference type="Proteomes" id="UP001341281">
    <property type="component" value="Chromosome 03"/>
</dbReference>
<feature type="compositionally biased region" description="Basic and acidic residues" evidence="1">
    <location>
        <begin position="230"/>
        <end position="244"/>
    </location>
</feature>
<sequence length="300" mass="33188">MEECAQTQAEEQQAEGQMEVDAEEEARADAELAASHAANPMMDGVETGGSSSGGTIRFQKTVSIRPKYNPADRSAIVLVGDRSWREVGWSRVGHRTPVNSALGAFCHFYCPGIVTLPNRDRVAAHKWSHWGLKEHVEGHAQDVGGGTCQGAVWKGFWAKYKEQLIQRHGQDYDWRGSPPDVEAIYHAGGGLRHGRWGLSDGALEYDCIPRPQGIGQGSSPRTSSRAQQEAQEKTRRLEDETRRLREDNDYMKTYLVELSQRLGSNVPEFRPPQLFPQVPPNYFVSTSSTQGPPLGDAQGS</sequence>
<gene>
    <name evidence="2" type="ORF">U9M48_013403</name>
</gene>
<feature type="compositionally biased region" description="Pro residues" evidence="1">
    <location>
        <begin position="269"/>
        <end position="279"/>
    </location>
</feature>
<feature type="compositionally biased region" description="Polar residues" evidence="1">
    <location>
        <begin position="217"/>
        <end position="229"/>
    </location>
</feature>
<feature type="region of interest" description="Disordered" evidence="1">
    <location>
        <begin position="209"/>
        <end position="244"/>
    </location>
</feature>
<accession>A0AAQ3SZA9</accession>
<dbReference type="AlphaFoldDB" id="A0AAQ3SZA9"/>
<dbReference type="InterPro" id="IPR039266">
    <property type="entry name" value="EN-1/SPM"/>
</dbReference>
<dbReference type="PANTHER" id="PTHR33157">
    <property type="entry name" value="AUTONOMOUS TRANSPOSABLE ELEMENT EN-1 MOSAIC PROTEIN-RELATED"/>
    <property type="match status" value="1"/>
</dbReference>
<dbReference type="EMBL" id="CP144747">
    <property type="protein sequence ID" value="WVZ63798.1"/>
    <property type="molecule type" value="Genomic_DNA"/>
</dbReference>
<evidence type="ECO:0000256" key="1">
    <source>
        <dbReference type="SAM" id="MobiDB-lite"/>
    </source>
</evidence>
<evidence type="ECO:0000313" key="2">
    <source>
        <dbReference type="EMBL" id="WVZ63798.1"/>
    </source>
</evidence>
<reference evidence="2 3" key="1">
    <citation type="submission" date="2024-02" db="EMBL/GenBank/DDBJ databases">
        <title>High-quality chromosome-scale genome assembly of Pensacola bahiagrass (Paspalum notatum Flugge var. saurae).</title>
        <authorList>
            <person name="Vega J.M."/>
            <person name="Podio M."/>
            <person name="Orjuela J."/>
            <person name="Siena L.A."/>
            <person name="Pessino S.C."/>
            <person name="Combes M.C."/>
            <person name="Mariac C."/>
            <person name="Albertini E."/>
            <person name="Pupilli F."/>
            <person name="Ortiz J.P.A."/>
            <person name="Leblanc O."/>
        </authorList>
    </citation>
    <scope>NUCLEOTIDE SEQUENCE [LARGE SCALE GENOMIC DNA]</scope>
    <source>
        <strain evidence="2">R1</strain>
        <tissue evidence="2">Leaf</tissue>
    </source>
</reference>
<feature type="region of interest" description="Disordered" evidence="1">
    <location>
        <begin position="265"/>
        <end position="300"/>
    </location>
</feature>
<feature type="compositionally biased region" description="Low complexity" evidence="1">
    <location>
        <begin position="1"/>
        <end position="17"/>
    </location>
</feature>
<evidence type="ECO:0000313" key="3">
    <source>
        <dbReference type="Proteomes" id="UP001341281"/>
    </source>
</evidence>
<dbReference type="GO" id="GO:0032196">
    <property type="term" value="P:transposition"/>
    <property type="evidence" value="ECO:0007669"/>
    <property type="project" value="InterPro"/>
</dbReference>
<proteinExistence type="predicted"/>
<name>A0AAQ3SZA9_PASNO</name>
<organism evidence="2 3">
    <name type="scientific">Paspalum notatum var. saurae</name>
    <dbReference type="NCBI Taxonomy" id="547442"/>
    <lineage>
        <taxon>Eukaryota</taxon>
        <taxon>Viridiplantae</taxon>
        <taxon>Streptophyta</taxon>
        <taxon>Embryophyta</taxon>
        <taxon>Tracheophyta</taxon>
        <taxon>Spermatophyta</taxon>
        <taxon>Magnoliopsida</taxon>
        <taxon>Liliopsida</taxon>
        <taxon>Poales</taxon>
        <taxon>Poaceae</taxon>
        <taxon>PACMAD clade</taxon>
        <taxon>Panicoideae</taxon>
        <taxon>Andropogonodae</taxon>
        <taxon>Paspaleae</taxon>
        <taxon>Paspalinae</taxon>
        <taxon>Paspalum</taxon>
    </lineage>
</organism>
<keyword evidence="3" id="KW-1185">Reference proteome</keyword>